<feature type="compositionally biased region" description="Low complexity" evidence="1">
    <location>
        <begin position="313"/>
        <end position="327"/>
    </location>
</feature>
<evidence type="ECO:0000256" key="2">
    <source>
        <dbReference type="SAM" id="Phobius"/>
    </source>
</evidence>
<feature type="compositionally biased region" description="Low complexity" evidence="1">
    <location>
        <begin position="334"/>
        <end position="346"/>
    </location>
</feature>
<feature type="region of interest" description="Disordered" evidence="1">
    <location>
        <begin position="68"/>
        <end position="204"/>
    </location>
</feature>
<keyword evidence="2" id="KW-0812">Transmembrane</keyword>
<feature type="compositionally biased region" description="Low complexity" evidence="1">
    <location>
        <begin position="474"/>
        <end position="484"/>
    </location>
</feature>
<feature type="compositionally biased region" description="Low complexity" evidence="1">
    <location>
        <begin position="260"/>
        <end position="273"/>
    </location>
</feature>
<dbReference type="Pfam" id="PF13560">
    <property type="entry name" value="HTH_31"/>
    <property type="match status" value="1"/>
</dbReference>
<dbReference type="SMART" id="SM00530">
    <property type="entry name" value="HTH_XRE"/>
    <property type="match status" value="1"/>
</dbReference>
<evidence type="ECO:0000313" key="4">
    <source>
        <dbReference type="EMBL" id="GAA1108142.1"/>
    </source>
</evidence>
<feature type="compositionally biased region" description="Pro residues" evidence="1">
    <location>
        <begin position="463"/>
        <end position="473"/>
    </location>
</feature>
<proteinExistence type="predicted"/>
<sequence>MEAFASELRRIRAKAGKPTYRDMAKRAHIAYSTLSEADKGVALPTLTTVLAYAQACAADPATTAALREQWQHARSRLHTAASPTTPGPPAADTATDPADTTPGTHPAGPEHGTAHPAVPEAGSRATDGRTTPADSTEPADPTTRAQSPQPHTHHLAAGPRQIHGTATAAPLPTPKPALAPLPANTAHNGSPSNTAPDREPGATVLPLPADTVAELHSVGAPAQEQPAEGHPESGNTATRDETADNVAVRVPSPDTPAPPAADTAPAGNASAATDRPKSRSTDGLPPAADAHQPKADRSAQASDTASSGTPHKAVPTTAGTAAMATPQADDHAGHSGAAGPGPDDGSNGSQQARSDIGETSRLPAVPRRTQPRTHVAVAAAIALLAGALAAGAALLPAFLHDGHGNTALPSPDRTTNQSMPDPARPSAGTPAPTAGGLPSGGPTALTDLGNPVPTLTSGSTTPEPGPNPAPTAPAPTTTPSKTQTSGGGGAAPPADPPGIVNEERNVSLSATEPGYRSVGIDYWRQELDNPSSNPNADLWIATDRLYTTNSAALAPIETTPDATPARCARATTWTTRIDLTALHTGDQLCAHSTEGRYAVIRITSLPASSPSGNLVFHGIVWKNPL</sequence>
<name>A0ABN1TXW4_9ACTN</name>
<feature type="region of interest" description="Disordered" evidence="1">
    <location>
        <begin position="220"/>
        <end position="371"/>
    </location>
</feature>
<dbReference type="SUPFAM" id="SSF47413">
    <property type="entry name" value="lambda repressor-like DNA-binding domains"/>
    <property type="match status" value="1"/>
</dbReference>
<reference evidence="4 5" key="1">
    <citation type="journal article" date="2019" name="Int. J. Syst. Evol. Microbiol.">
        <title>The Global Catalogue of Microorganisms (GCM) 10K type strain sequencing project: providing services to taxonomists for standard genome sequencing and annotation.</title>
        <authorList>
            <consortium name="The Broad Institute Genomics Platform"/>
            <consortium name="The Broad Institute Genome Sequencing Center for Infectious Disease"/>
            <person name="Wu L."/>
            <person name="Ma J."/>
        </authorList>
    </citation>
    <scope>NUCLEOTIDE SEQUENCE [LARGE SCALE GENOMIC DNA]</scope>
    <source>
        <strain evidence="4 5">JCM 13002</strain>
    </source>
</reference>
<feature type="transmembrane region" description="Helical" evidence="2">
    <location>
        <begin position="375"/>
        <end position="399"/>
    </location>
</feature>
<evidence type="ECO:0000259" key="3">
    <source>
        <dbReference type="SMART" id="SM00530"/>
    </source>
</evidence>
<gene>
    <name evidence="4" type="ORF">GCM10009663_57480</name>
</gene>
<keyword evidence="2" id="KW-0472">Membrane</keyword>
<dbReference type="EMBL" id="BAAALD010000072">
    <property type="protein sequence ID" value="GAA1108142.1"/>
    <property type="molecule type" value="Genomic_DNA"/>
</dbReference>
<feature type="compositionally biased region" description="Low complexity" evidence="1">
    <location>
        <begin position="79"/>
        <end position="109"/>
    </location>
</feature>
<accession>A0ABN1TXW4</accession>
<comment type="caution">
    <text evidence="4">The sequence shown here is derived from an EMBL/GenBank/DDBJ whole genome shotgun (WGS) entry which is preliminary data.</text>
</comment>
<keyword evidence="5" id="KW-1185">Reference proteome</keyword>
<feature type="domain" description="HTH cro/C1-type" evidence="3">
    <location>
        <begin position="7"/>
        <end position="63"/>
    </location>
</feature>
<dbReference type="InterPro" id="IPR001387">
    <property type="entry name" value="Cro/C1-type_HTH"/>
</dbReference>
<evidence type="ECO:0000256" key="1">
    <source>
        <dbReference type="SAM" id="MobiDB-lite"/>
    </source>
</evidence>
<feature type="compositionally biased region" description="Polar residues" evidence="1">
    <location>
        <begin position="185"/>
        <end position="195"/>
    </location>
</feature>
<dbReference type="InterPro" id="IPR010982">
    <property type="entry name" value="Lambda_DNA-bd_dom_sf"/>
</dbReference>
<feature type="compositionally biased region" description="Polar residues" evidence="1">
    <location>
        <begin position="299"/>
        <end position="309"/>
    </location>
</feature>
<dbReference type="Gene3D" id="1.10.260.40">
    <property type="entry name" value="lambda repressor-like DNA-binding domains"/>
    <property type="match status" value="1"/>
</dbReference>
<dbReference type="CDD" id="cd00093">
    <property type="entry name" value="HTH_XRE"/>
    <property type="match status" value="1"/>
</dbReference>
<evidence type="ECO:0000313" key="5">
    <source>
        <dbReference type="Proteomes" id="UP001499987"/>
    </source>
</evidence>
<feature type="region of interest" description="Disordered" evidence="1">
    <location>
        <begin position="405"/>
        <end position="501"/>
    </location>
</feature>
<dbReference type="Proteomes" id="UP001499987">
    <property type="component" value="Unassembled WGS sequence"/>
</dbReference>
<organism evidence="4 5">
    <name type="scientific">Kitasatospora arboriphila</name>
    <dbReference type="NCBI Taxonomy" id="258052"/>
    <lineage>
        <taxon>Bacteria</taxon>
        <taxon>Bacillati</taxon>
        <taxon>Actinomycetota</taxon>
        <taxon>Actinomycetes</taxon>
        <taxon>Kitasatosporales</taxon>
        <taxon>Streptomycetaceae</taxon>
        <taxon>Kitasatospora</taxon>
    </lineage>
</organism>
<protein>
    <recommendedName>
        <fullName evidence="3">HTH cro/C1-type domain-containing protein</fullName>
    </recommendedName>
</protein>
<keyword evidence="2" id="KW-1133">Transmembrane helix</keyword>